<accession>A0A8J9V5I3</accession>
<sequence>MNMIVELCLILRIVLNENQHYVFQGGSVHSCKATNDVKNMHTPSTKMSSSDYISTPDTWESNPDLKSLWVYRPPSILPHQPDIAASQHTVLKPRHLITKLAKPLFYGFDPFFERRAFEPFERRQKPVSLVAFRKNGIEPRQTINVQNKESAEVAEIQSSFNDIGSFWHDLPGVR</sequence>
<name>A0A8J9V5I3_9NEOP</name>
<proteinExistence type="predicted"/>
<gene>
    <name evidence="1" type="ORF">BINO364_LOCUS3152</name>
</gene>
<evidence type="ECO:0000313" key="2">
    <source>
        <dbReference type="Proteomes" id="UP000838878"/>
    </source>
</evidence>
<evidence type="ECO:0000313" key="1">
    <source>
        <dbReference type="EMBL" id="CAH0716368.1"/>
    </source>
</evidence>
<protein>
    <submittedName>
        <fullName evidence="1">Uncharacterized protein</fullName>
    </submittedName>
</protein>
<organism evidence="1 2">
    <name type="scientific">Brenthis ino</name>
    <name type="common">lesser marbled fritillary</name>
    <dbReference type="NCBI Taxonomy" id="405034"/>
    <lineage>
        <taxon>Eukaryota</taxon>
        <taxon>Metazoa</taxon>
        <taxon>Ecdysozoa</taxon>
        <taxon>Arthropoda</taxon>
        <taxon>Hexapoda</taxon>
        <taxon>Insecta</taxon>
        <taxon>Pterygota</taxon>
        <taxon>Neoptera</taxon>
        <taxon>Endopterygota</taxon>
        <taxon>Lepidoptera</taxon>
        <taxon>Glossata</taxon>
        <taxon>Ditrysia</taxon>
        <taxon>Papilionoidea</taxon>
        <taxon>Nymphalidae</taxon>
        <taxon>Heliconiinae</taxon>
        <taxon>Argynnini</taxon>
        <taxon>Brenthis</taxon>
    </lineage>
</organism>
<dbReference type="AlphaFoldDB" id="A0A8J9V5I3"/>
<dbReference type="OrthoDB" id="7422963at2759"/>
<dbReference type="EMBL" id="OV170231">
    <property type="protein sequence ID" value="CAH0716368.1"/>
    <property type="molecule type" value="Genomic_DNA"/>
</dbReference>
<reference evidence="1" key="1">
    <citation type="submission" date="2021-12" db="EMBL/GenBank/DDBJ databases">
        <authorList>
            <person name="Martin H S."/>
        </authorList>
    </citation>
    <scope>NUCLEOTIDE SEQUENCE</scope>
</reference>
<feature type="non-terminal residue" evidence="1">
    <location>
        <position position="174"/>
    </location>
</feature>
<keyword evidence="2" id="KW-1185">Reference proteome</keyword>
<dbReference type="Proteomes" id="UP000838878">
    <property type="component" value="Chromosome 11"/>
</dbReference>